<sequence length="96" mass="10855">MDPRNLIVQLERPLREYRGVTPVREIILAGLRWPTDYWPSLAVAWIEQGAEVDNDIIKLLNEVASKDGFPQKLRHQAFAIAHRKGNGGSHAQNTPC</sequence>
<dbReference type="EMBL" id="JBHLXP010000001">
    <property type="protein sequence ID" value="MFC0047892.1"/>
    <property type="molecule type" value="Genomic_DNA"/>
</dbReference>
<reference evidence="1 2" key="1">
    <citation type="submission" date="2024-09" db="EMBL/GenBank/DDBJ databases">
        <authorList>
            <person name="Sun Q."/>
            <person name="Mori K."/>
        </authorList>
    </citation>
    <scope>NUCLEOTIDE SEQUENCE [LARGE SCALE GENOMIC DNA]</scope>
    <source>
        <strain evidence="1 2">KCTC 23315</strain>
    </source>
</reference>
<dbReference type="Proteomes" id="UP001589813">
    <property type="component" value="Unassembled WGS sequence"/>
</dbReference>
<dbReference type="RefSeq" id="WP_377241552.1">
    <property type="nucleotide sequence ID" value="NZ_JBHLXP010000001.1"/>
</dbReference>
<comment type="caution">
    <text evidence="1">The sequence shown here is derived from an EMBL/GenBank/DDBJ whole genome shotgun (WGS) entry which is preliminary data.</text>
</comment>
<proteinExistence type="predicted"/>
<organism evidence="1 2">
    <name type="scientific">Rheinheimera tilapiae</name>
    <dbReference type="NCBI Taxonomy" id="875043"/>
    <lineage>
        <taxon>Bacteria</taxon>
        <taxon>Pseudomonadati</taxon>
        <taxon>Pseudomonadota</taxon>
        <taxon>Gammaproteobacteria</taxon>
        <taxon>Chromatiales</taxon>
        <taxon>Chromatiaceae</taxon>
        <taxon>Rheinheimera</taxon>
    </lineage>
</organism>
<protein>
    <submittedName>
        <fullName evidence="1">Uncharacterized protein</fullName>
    </submittedName>
</protein>
<gene>
    <name evidence="1" type="ORF">ACFFJP_06295</name>
</gene>
<keyword evidence="2" id="KW-1185">Reference proteome</keyword>
<accession>A0ABV6BAQ3</accession>
<name>A0ABV6BAQ3_9GAMM</name>
<evidence type="ECO:0000313" key="1">
    <source>
        <dbReference type="EMBL" id="MFC0047892.1"/>
    </source>
</evidence>
<evidence type="ECO:0000313" key="2">
    <source>
        <dbReference type="Proteomes" id="UP001589813"/>
    </source>
</evidence>